<evidence type="ECO:0000313" key="1">
    <source>
        <dbReference type="EMBL" id="MBA5764891.1"/>
    </source>
</evidence>
<reference evidence="1 2" key="1">
    <citation type="submission" date="2020-07" db="EMBL/GenBank/DDBJ databases">
        <title>Vibrio marinisediminis sp. nov., isolated from marine sediment.</title>
        <authorList>
            <person name="Ji X."/>
        </authorList>
    </citation>
    <scope>NUCLEOTIDE SEQUENCE [LARGE SCALE GENOMIC DNA]</scope>
    <source>
        <strain evidence="1 2">404</strain>
    </source>
</reference>
<sequence length="84" mass="9618">VATIFPLIDQFKLEIKDILRTFNEHIAIQIAKLIDKDSKILITGGGAFNDFLIQRIQFYTNQHIELVSKEVIDFKEALIFALLG</sequence>
<name>A0A7W2FVC6_9VIBR</name>
<dbReference type="InterPro" id="IPR043129">
    <property type="entry name" value="ATPase_NBD"/>
</dbReference>
<protein>
    <submittedName>
        <fullName evidence="1">Anhydro-N-acetylmuramic acid kinase</fullName>
    </submittedName>
</protein>
<feature type="non-terminal residue" evidence="1">
    <location>
        <position position="1"/>
    </location>
</feature>
<dbReference type="SUPFAM" id="SSF53067">
    <property type="entry name" value="Actin-like ATPase domain"/>
    <property type="match status" value="1"/>
</dbReference>
<accession>A0A7W2FVC6</accession>
<feature type="non-terminal residue" evidence="1">
    <location>
        <position position="84"/>
    </location>
</feature>
<organism evidence="1 2">
    <name type="scientific">Vibrio marinisediminis</name>
    <dbReference type="NCBI Taxonomy" id="2758441"/>
    <lineage>
        <taxon>Bacteria</taxon>
        <taxon>Pseudomonadati</taxon>
        <taxon>Pseudomonadota</taxon>
        <taxon>Gammaproteobacteria</taxon>
        <taxon>Vibrionales</taxon>
        <taxon>Vibrionaceae</taxon>
        <taxon>Vibrio</taxon>
    </lineage>
</organism>
<dbReference type="Gene3D" id="3.30.420.40">
    <property type="match status" value="2"/>
</dbReference>
<proteinExistence type="predicted"/>
<dbReference type="Proteomes" id="UP000571701">
    <property type="component" value="Unassembled WGS sequence"/>
</dbReference>
<keyword evidence="1" id="KW-0418">Kinase</keyword>
<gene>
    <name evidence="1" type="ORF">H2O73_21315</name>
</gene>
<evidence type="ECO:0000313" key="2">
    <source>
        <dbReference type="Proteomes" id="UP000571701"/>
    </source>
</evidence>
<keyword evidence="1" id="KW-0808">Transferase</keyword>
<comment type="caution">
    <text evidence="1">The sequence shown here is derived from an EMBL/GenBank/DDBJ whole genome shotgun (WGS) entry which is preliminary data.</text>
</comment>
<dbReference type="EMBL" id="JACFYF010000308">
    <property type="protein sequence ID" value="MBA5764891.1"/>
    <property type="molecule type" value="Genomic_DNA"/>
</dbReference>
<dbReference type="GO" id="GO:0016301">
    <property type="term" value="F:kinase activity"/>
    <property type="evidence" value="ECO:0007669"/>
    <property type="project" value="UniProtKB-KW"/>
</dbReference>
<dbReference type="AlphaFoldDB" id="A0A7W2FVC6"/>
<keyword evidence="2" id="KW-1185">Reference proteome</keyword>